<dbReference type="Proteomes" id="UP000237819">
    <property type="component" value="Unassembled WGS sequence"/>
</dbReference>
<sequence length="74" mass="8206">MTFNVHGPHTDRETLNEIVREIVRVYQATSCFAQVGNDAVIQYSLIGKPIYGRGENPATENVVRSVALRFGIVS</sequence>
<protein>
    <submittedName>
        <fullName evidence="1">Uncharacterized protein</fullName>
    </submittedName>
</protein>
<dbReference type="RefSeq" id="WP_105334264.1">
    <property type="nucleotide sequence ID" value="NZ_PUHZ01000005.1"/>
</dbReference>
<proteinExistence type="predicted"/>
<organism evidence="1 2">
    <name type="scientific">Blastopirellula marina</name>
    <dbReference type="NCBI Taxonomy" id="124"/>
    <lineage>
        <taxon>Bacteria</taxon>
        <taxon>Pseudomonadati</taxon>
        <taxon>Planctomycetota</taxon>
        <taxon>Planctomycetia</taxon>
        <taxon>Pirellulales</taxon>
        <taxon>Pirellulaceae</taxon>
        <taxon>Blastopirellula</taxon>
    </lineage>
</organism>
<dbReference type="AlphaFoldDB" id="A0A2S8GSH1"/>
<accession>A0A2S8GSH1</accession>
<comment type="caution">
    <text evidence="1">The sequence shown here is derived from an EMBL/GenBank/DDBJ whole genome shotgun (WGS) entry which is preliminary data.</text>
</comment>
<dbReference type="EMBL" id="PUHZ01000005">
    <property type="protein sequence ID" value="PQO47373.1"/>
    <property type="molecule type" value="Genomic_DNA"/>
</dbReference>
<evidence type="ECO:0000313" key="1">
    <source>
        <dbReference type="EMBL" id="PQO47373.1"/>
    </source>
</evidence>
<evidence type="ECO:0000313" key="2">
    <source>
        <dbReference type="Proteomes" id="UP000237819"/>
    </source>
</evidence>
<gene>
    <name evidence="1" type="ORF">C5Y93_04845</name>
</gene>
<reference evidence="1 2" key="1">
    <citation type="submission" date="2018-02" db="EMBL/GenBank/DDBJ databases">
        <title>Comparative genomes isolates from brazilian mangrove.</title>
        <authorList>
            <person name="Araujo J.E."/>
            <person name="Taketani R.G."/>
            <person name="Silva M.C.P."/>
            <person name="Loureco M.V."/>
            <person name="Andreote F.D."/>
        </authorList>
    </citation>
    <scope>NUCLEOTIDE SEQUENCE [LARGE SCALE GENOMIC DNA]</scope>
    <source>
        <strain evidence="1 2">Nap-Phe MGV</strain>
    </source>
</reference>
<name>A0A2S8GSH1_9BACT</name>